<keyword evidence="2" id="KW-1185">Reference proteome</keyword>
<evidence type="ECO:0000313" key="2">
    <source>
        <dbReference type="Proteomes" id="UP000005845"/>
    </source>
</evidence>
<comment type="caution">
    <text evidence="1">The sequence shown here is derived from an EMBL/GenBank/DDBJ whole genome shotgun (WGS) entry which is preliminary data.</text>
</comment>
<dbReference type="RefSeq" id="WP_005207841.1">
    <property type="nucleotide sequence ID" value="NZ_BAFC01000113.1"/>
</dbReference>
<protein>
    <submittedName>
        <fullName evidence="1">Uncharacterized protein</fullName>
    </submittedName>
</protein>
<dbReference type="AlphaFoldDB" id="H5U4U5"/>
<name>H5U4U5_9ACTN</name>
<reference evidence="1 2" key="1">
    <citation type="submission" date="2012-02" db="EMBL/GenBank/DDBJ databases">
        <title>Whole genome shotgun sequence of Gordonia sputi NBRC 100414.</title>
        <authorList>
            <person name="Yoshida I."/>
            <person name="Hosoyama A."/>
            <person name="Tsuchikane K."/>
            <person name="Katsumata H."/>
            <person name="Yamazaki S."/>
            <person name="Fujita N."/>
        </authorList>
    </citation>
    <scope>NUCLEOTIDE SEQUENCE [LARGE SCALE GENOMIC DNA]</scope>
    <source>
        <strain evidence="1 2">NBRC 100414</strain>
    </source>
</reference>
<dbReference type="EMBL" id="BAFC01000113">
    <property type="protein sequence ID" value="GAB40753.1"/>
    <property type="molecule type" value="Genomic_DNA"/>
</dbReference>
<evidence type="ECO:0000313" key="1">
    <source>
        <dbReference type="EMBL" id="GAB40753.1"/>
    </source>
</evidence>
<proteinExistence type="predicted"/>
<dbReference type="eggNOG" id="ENOG5031VUB">
    <property type="taxonomic scope" value="Bacteria"/>
</dbReference>
<dbReference type="Proteomes" id="UP000005845">
    <property type="component" value="Unassembled WGS sequence"/>
</dbReference>
<gene>
    <name evidence="1" type="ORF">GOSPT_115_00100</name>
</gene>
<sequence>MTPNATAGRIDRLSPDVRGLADRIADDVVDDALGRLAVVVVDVTDIGGVESVRDAMTQWQTTGRVSKDTRKRLDAAMVQRDVDGLAAHRAGDAFTQRVHFRAARGLTCLAIIFDADIVARRRMREAVYEASVALGGSAGVVGVLVDFTRPGARVPVGAPYQ</sequence>
<organism evidence="1 2">
    <name type="scientific">Gordonia sputi NBRC 100414</name>
    <dbReference type="NCBI Taxonomy" id="1089453"/>
    <lineage>
        <taxon>Bacteria</taxon>
        <taxon>Bacillati</taxon>
        <taxon>Actinomycetota</taxon>
        <taxon>Actinomycetes</taxon>
        <taxon>Mycobacteriales</taxon>
        <taxon>Gordoniaceae</taxon>
        <taxon>Gordonia</taxon>
    </lineage>
</organism>
<accession>H5U4U5</accession>